<dbReference type="SMART" id="SM00855">
    <property type="entry name" value="PGAM"/>
    <property type="match status" value="1"/>
</dbReference>
<evidence type="ECO:0000313" key="1">
    <source>
        <dbReference type="EMBL" id="KAK4188689.1"/>
    </source>
</evidence>
<dbReference type="InterPro" id="IPR051710">
    <property type="entry name" value="Phosphatase_SH3-domain"/>
</dbReference>
<comment type="caution">
    <text evidence="1">The sequence shown here is derived from an EMBL/GenBank/DDBJ whole genome shotgun (WGS) entry which is preliminary data.</text>
</comment>
<proteinExistence type="predicted"/>
<evidence type="ECO:0000313" key="2">
    <source>
        <dbReference type="Proteomes" id="UP001302126"/>
    </source>
</evidence>
<accession>A0AAN6WUY6</accession>
<dbReference type="AlphaFoldDB" id="A0AAN6WUY6"/>
<dbReference type="Pfam" id="PF00300">
    <property type="entry name" value="His_Phos_1"/>
    <property type="match status" value="1"/>
</dbReference>
<dbReference type="SUPFAM" id="SSF53254">
    <property type="entry name" value="Phosphoglycerate mutase-like"/>
    <property type="match status" value="1"/>
</dbReference>
<dbReference type="CDD" id="cd07067">
    <property type="entry name" value="HP_PGM_like"/>
    <property type="match status" value="1"/>
</dbReference>
<organism evidence="1 2">
    <name type="scientific">Podospora australis</name>
    <dbReference type="NCBI Taxonomy" id="1536484"/>
    <lineage>
        <taxon>Eukaryota</taxon>
        <taxon>Fungi</taxon>
        <taxon>Dikarya</taxon>
        <taxon>Ascomycota</taxon>
        <taxon>Pezizomycotina</taxon>
        <taxon>Sordariomycetes</taxon>
        <taxon>Sordariomycetidae</taxon>
        <taxon>Sordariales</taxon>
        <taxon>Podosporaceae</taxon>
        <taxon>Podospora</taxon>
    </lineage>
</organism>
<dbReference type="InterPro" id="IPR013078">
    <property type="entry name" value="His_Pase_superF_clade-1"/>
</dbReference>
<reference evidence="1" key="2">
    <citation type="submission" date="2023-05" db="EMBL/GenBank/DDBJ databases">
        <authorList>
            <consortium name="Lawrence Berkeley National Laboratory"/>
            <person name="Steindorff A."/>
            <person name="Hensen N."/>
            <person name="Bonometti L."/>
            <person name="Westerberg I."/>
            <person name="Brannstrom I.O."/>
            <person name="Guillou S."/>
            <person name="Cros-Aarteil S."/>
            <person name="Calhoun S."/>
            <person name="Haridas S."/>
            <person name="Kuo A."/>
            <person name="Mondo S."/>
            <person name="Pangilinan J."/>
            <person name="Riley R."/>
            <person name="Labutti K."/>
            <person name="Andreopoulos B."/>
            <person name="Lipzen A."/>
            <person name="Chen C."/>
            <person name="Yanf M."/>
            <person name="Daum C."/>
            <person name="Ng V."/>
            <person name="Clum A."/>
            <person name="Ohm R."/>
            <person name="Martin F."/>
            <person name="Silar P."/>
            <person name="Natvig D."/>
            <person name="Lalanne C."/>
            <person name="Gautier V."/>
            <person name="Ament-Velasquez S.L."/>
            <person name="Kruys A."/>
            <person name="Hutchinson M.I."/>
            <person name="Powell A.J."/>
            <person name="Barry K."/>
            <person name="Miller A.N."/>
            <person name="Grigoriev I.V."/>
            <person name="Debuchy R."/>
            <person name="Gladieux P."/>
            <person name="Thoren M.H."/>
            <person name="Johannesson H."/>
        </authorList>
    </citation>
    <scope>NUCLEOTIDE SEQUENCE</scope>
    <source>
        <strain evidence="1">PSN309</strain>
    </source>
</reference>
<dbReference type="PANTHER" id="PTHR16469">
    <property type="entry name" value="UBIQUITIN-ASSOCIATED AND SH3 DOMAIN-CONTAINING BA-RELATED"/>
    <property type="match status" value="1"/>
</dbReference>
<dbReference type="PANTHER" id="PTHR16469:SF51">
    <property type="entry name" value="TRANSCRIPTION FACTOR TAU 55 KDA SUBUNIT"/>
    <property type="match status" value="1"/>
</dbReference>
<dbReference type="Proteomes" id="UP001302126">
    <property type="component" value="Unassembled WGS sequence"/>
</dbReference>
<dbReference type="Gene3D" id="3.40.50.1240">
    <property type="entry name" value="Phosphoglycerate mutase-like"/>
    <property type="match status" value="1"/>
</dbReference>
<dbReference type="EMBL" id="MU864385">
    <property type="protein sequence ID" value="KAK4188689.1"/>
    <property type="molecule type" value="Genomic_DNA"/>
</dbReference>
<gene>
    <name evidence="1" type="ORF">QBC35DRAFT_187558</name>
</gene>
<keyword evidence="2" id="KW-1185">Reference proteome</keyword>
<protein>
    <submittedName>
        <fullName evidence="1">Histidine phosphatase superfamily</fullName>
    </submittedName>
</protein>
<reference evidence="1" key="1">
    <citation type="journal article" date="2023" name="Mol. Phylogenet. Evol.">
        <title>Genome-scale phylogeny and comparative genomics of the fungal order Sordariales.</title>
        <authorList>
            <person name="Hensen N."/>
            <person name="Bonometti L."/>
            <person name="Westerberg I."/>
            <person name="Brannstrom I.O."/>
            <person name="Guillou S."/>
            <person name="Cros-Aarteil S."/>
            <person name="Calhoun S."/>
            <person name="Haridas S."/>
            <person name="Kuo A."/>
            <person name="Mondo S."/>
            <person name="Pangilinan J."/>
            <person name="Riley R."/>
            <person name="LaButti K."/>
            <person name="Andreopoulos B."/>
            <person name="Lipzen A."/>
            <person name="Chen C."/>
            <person name="Yan M."/>
            <person name="Daum C."/>
            <person name="Ng V."/>
            <person name="Clum A."/>
            <person name="Steindorff A."/>
            <person name="Ohm R.A."/>
            <person name="Martin F."/>
            <person name="Silar P."/>
            <person name="Natvig D.O."/>
            <person name="Lalanne C."/>
            <person name="Gautier V."/>
            <person name="Ament-Velasquez S.L."/>
            <person name="Kruys A."/>
            <person name="Hutchinson M.I."/>
            <person name="Powell A.J."/>
            <person name="Barry K."/>
            <person name="Miller A.N."/>
            <person name="Grigoriev I.V."/>
            <person name="Debuchy R."/>
            <person name="Gladieux P."/>
            <person name="Hiltunen Thoren M."/>
            <person name="Johannesson H."/>
        </authorList>
    </citation>
    <scope>NUCLEOTIDE SEQUENCE</scope>
    <source>
        <strain evidence="1">PSN309</strain>
    </source>
</reference>
<dbReference type="InterPro" id="IPR029033">
    <property type="entry name" value="His_PPase_superfam"/>
</dbReference>
<sequence length="340" mass="36520">MPLEVIYVTRHGFRSNWLVDPSTGAYSATIRSPTGGPADPALTAHGVDQAKELAERLLVVDPPIERVYSSMYYRCLQTVEPFVRKAAETDKTPGRRLLIRGETGIGEWYGAADFEHPVPAGHDVLQPLFPGLLDPEYEPLVVPTRKGEGIDDLHERVAKTMDALITKCDREGVRAILLCSHAAVVIALGRVLTGNMPESTDVEDFRAFTCGLSVYRRRKMASCDTGIRPGAGTAAGTAAGAEIGGLKNNGRTADLASEKGPELGWRDGRGVSGGWDCHLNSDCSHLSLGEERGWRFSGDESFKDAPAGQSMLDAGAELGVVVEGKAKHPGGEKRDSRGKL</sequence>
<name>A0AAN6WUY6_9PEZI</name>